<dbReference type="InterPro" id="IPR018313">
    <property type="entry name" value="SBP_3_CS"/>
</dbReference>
<dbReference type="InterPro" id="IPR001638">
    <property type="entry name" value="Solute-binding_3/MltF_N"/>
</dbReference>
<keyword evidence="3 5" id="KW-0732">Signal</keyword>
<dbReference type="EMBL" id="JARTLI010000013">
    <property type="protein sequence ID" value="MED5052135.1"/>
    <property type="molecule type" value="Genomic_DNA"/>
</dbReference>
<dbReference type="AlphaFoldDB" id="A0ABD5IWK3"/>
<evidence type="ECO:0000313" key="9">
    <source>
        <dbReference type="EMBL" id="MED5052135.1"/>
    </source>
</evidence>
<evidence type="ECO:0000313" key="10">
    <source>
        <dbReference type="Proteomes" id="UP001213979"/>
    </source>
</evidence>
<dbReference type="SMART" id="SM00062">
    <property type="entry name" value="PBPb"/>
    <property type="match status" value="1"/>
</dbReference>
<evidence type="ECO:0000256" key="2">
    <source>
        <dbReference type="ARBA" id="ARBA00010333"/>
    </source>
</evidence>
<dbReference type="PANTHER" id="PTHR35936:SF17">
    <property type="entry name" value="ARGININE-BINDING EXTRACELLULAR PROTEIN ARTP"/>
    <property type="match status" value="1"/>
</dbReference>
<protein>
    <submittedName>
        <fullName evidence="9">Transporter substrate-binding domain-containing protein</fullName>
    </submittedName>
</protein>
<keyword evidence="10" id="KW-1185">Reference proteome</keyword>
<sequence>MKKWRGLLSLLFCILFISLLSGCGASGSSAEKQSESNKKILKLGTSADYAPFEYMDTAKGDEVIGFDIDLANMIAKELGYEVQVVDMDFNGLIPALQSGKVDFVLASMTPTPERKKSVDFSDVYYVAKNMIVTKKENGLKTMEDLKGKTVGVQTASIQEGEAKKLAKTIDMKLESRNRIPELIQEIQAGRFDAAIIENTVAKGYIKNSGGKLMGTTMQTSEQEAGSAIAFPKGSKLTDKFNQVLQEKMKNGEVDKLIKKWFDQQ</sequence>
<feature type="chain" id="PRO_5044726359" evidence="5">
    <location>
        <begin position="26"/>
        <end position="264"/>
    </location>
</feature>
<evidence type="ECO:0000256" key="1">
    <source>
        <dbReference type="ARBA" id="ARBA00004196"/>
    </source>
</evidence>
<dbReference type="SUPFAM" id="SSF53850">
    <property type="entry name" value="Periplasmic binding protein-like II"/>
    <property type="match status" value="1"/>
</dbReference>
<evidence type="ECO:0000313" key="11">
    <source>
        <dbReference type="Proteomes" id="UP001339962"/>
    </source>
</evidence>
<evidence type="ECO:0000313" key="8">
    <source>
        <dbReference type="EMBL" id="MDE8562506.1"/>
    </source>
</evidence>
<reference evidence="9 11" key="2">
    <citation type="submission" date="2023-03" db="EMBL/GenBank/DDBJ databases">
        <title>Bacillus Genome Sequencing.</title>
        <authorList>
            <person name="Dunlap C."/>
        </authorList>
    </citation>
    <scope>NUCLEOTIDE SEQUENCE [LARGE SCALE GENOMIC DNA]</scope>
    <source>
        <strain evidence="9 11">NRS-38</strain>
    </source>
</reference>
<dbReference type="PROSITE" id="PS01039">
    <property type="entry name" value="SBP_BACTERIAL_3"/>
    <property type="match status" value="1"/>
</dbReference>
<evidence type="ECO:0000256" key="5">
    <source>
        <dbReference type="SAM" id="SignalP"/>
    </source>
</evidence>
<dbReference type="GO" id="GO:0030313">
    <property type="term" value="C:cell envelope"/>
    <property type="evidence" value="ECO:0007669"/>
    <property type="project" value="UniProtKB-SubCell"/>
</dbReference>
<evidence type="ECO:0000259" key="7">
    <source>
        <dbReference type="SMART" id="SM00079"/>
    </source>
</evidence>
<name>A0ABD5IWK3_9BACL</name>
<proteinExistence type="inferred from homology"/>
<evidence type="ECO:0000259" key="6">
    <source>
        <dbReference type="SMART" id="SM00062"/>
    </source>
</evidence>
<evidence type="ECO:0000256" key="4">
    <source>
        <dbReference type="RuleBase" id="RU003744"/>
    </source>
</evidence>
<organism evidence="9 11">
    <name type="scientific">Anoxybacteroides rupiense</name>
    <dbReference type="NCBI Taxonomy" id="311460"/>
    <lineage>
        <taxon>Bacteria</taxon>
        <taxon>Bacillati</taxon>
        <taxon>Bacillota</taxon>
        <taxon>Bacilli</taxon>
        <taxon>Bacillales</taxon>
        <taxon>Anoxybacillaceae</taxon>
        <taxon>Anoxybacteroides</taxon>
    </lineage>
</organism>
<feature type="domain" description="Ionotropic glutamate receptor C-terminal" evidence="7">
    <location>
        <begin position="40"/>
        <end position="263"/>
    </location>
</feature>
<comment type="similarity">
    <text evidence="2 4">Belongs to the bacterial solute-binding protein 3 family.</text>
</comment>
<dbReference type="InterPro" id="IPR001320">
    <property type="entry name" value="Iontro_rcpt_C"/>
</dbReference>
<dbReference type="SMART" id="SM00079">
    <property type="entry name" value="PBPe"/>
    <property type="match status" value="1"/>
</dbReference>
<dbReference type="Gene3D" id="3.40.190.10">
    <property type="entry name" value="Periplasmic binding protein-like II"/>
    <property type="match status" value="2"/>
</dbReference>
<comment type="subcellular location">
    <subcellularLocation>
        <location evidence="1">Cell envelope</location>
    </subcellularLocation>
</comment>
<dbReference type="Proteomes" id="UP001213979">
    <property type="component" value="Unassembled WGS sequence"/>
</dbReference>
<feature type="signal peptide" evidence="5">
    <location>
        <begin position="1"/>
        <end position="25"/>
    </location>
</feature>
<feature type="domain" description="Solute-binding protein family 3/N-terminal" evidence="6">
    <location>
        <begin position="40"/>
        <end position="264"/>
    </location>
</feature>
<dbReference type="RefSeq" id="WP_066145708.1">
    <property type="nucleotide sequence ID" value="NZ_JACIDF010000002.1"/>
</dbReference>
<comment type="caution">
    <text evidence="9">The sequence shown here is derived from an EMBL/GenBank/DDBJ whole genome shotgun (WGS) entry which is preliminary data.</text>
</comment>
<dbReference type="PANTHER" id="PTHR35936">
    <property type="entry name" value="MEMBRANE-BOUND LYTIC MUREIN TRANSGLYCOSYLASE F"/>
    <property type="match status" value="1"/>
</dbReference>
<dbReference type="Proteomes" id="UP001339962">
    <property type="component" value="Unassembled WGS sequence"/>
</dbReference>
<gene>
    <name evidence="9" type="ORF">P9850_09745</name>
    <name evidence="8" type="ORF">PNH38_01255</name>
</gene>
<accession>A0ABD5IWK3</accession>
<evidence type="ECO:0000256" key="3">
    <source>
        <dbReference type="ARBA" id="ARBA00022729"/>
    </source>
</evidence>
<dbReference type="EMBL" id="JAQOTG010000001">
    <property type="protein sequence ID" value="MDE8562506.1"/>
    <property type="molecule type" value="Genomic_DNA"/>
</dbReference>
<dbReference type="Pfam" id="PF00497">
    <property type="entry name" value="SBP_bac_3"/>
    <property type="match status" value="1"/>
</dbReference>
<dbReference type="PROSITE" id="PS51257">
    <property type="entry name" value="PROKAR_LIPOPROTEIN"/>
    <property type="match status" value="1"/>
</dbReference>
<reference evidence="8 10" key="1">
    <citation type="submission" date="2023-01" db="EMBL/GenBank/DDBJ databases">
        <title>Genome-based reclassification of Anoxybacillus geothermalis as a later heterotypic synonym of Anoxybacillus rupiensis.</title>
        <authorList>
            <person name="Inan Bektas K."/>
            <person name="Canakci S."/>
            <person name="Belduz A.A."/>
            <person name="Guler H.H."/>
        </authorList>
    </citation>
    <scope>NUCLEOTIDE SEQUENCE [LARGE SCALE GENOMIC DNA]</scope>
    <source>
        <strain evidence="8 10">DSM 17127</strain>
    </source>
</reference>